<evidence type="ECO:0000256" key="9">
    <source>
        <dbReference type="ARBA" id="ARBA00022741"/>
    </source>
</evidence>
<comment type="cofactor">
    <cofactor evidence="16">
        <name>NH4(+)</name>
        <dbReference type="ChEBI" id="CHEBI:28938"/>
    </cofactor>
    <cofactor evidence="16">
        <name>K(+)</name>
        <dbReference type="ChEBI" id="CHEBI:29103"/>
    </cofactor>
    <text evidence="16">A monovalent cation. Ammonium or potassium.</text>
</comment>
<keyword evidence="10 16" id="KW-0418">Kinase</keyword>
<evidence type="ECO:0000256" key="3">
    <source>
        <dbReference type="ARBA" id="ARBA00004496"/>
    </source>
</evidence>
<dbReference type="NCBIfam" id="NF009855">
    <property type="entry name" value="PRK13321.1"/>
    <property type="match status" value="1"/>
</dbReference>
<reference evidence="17 18" key="1">
    <citation type="submission" date="2018-11" db="EMBL/GenBank/DDBJ databases">
        <title>Genomic Encyclopedia of Type Strains, Phase IV (KMG-IV): sequencing the most valuable type-strain genomes for metagenomic binning, comparative biology and taxonomic classification.</title>
        <authorList>
            <person name="Goeker M."/>
        </authorList>
    </citation>
    <scope>NUCLEOTIDE SEQUENCE [LARGE SCALE GENOMIC DNA]</scope>
    <source>
        <strain evidence="17 18">DSM 26537</strain>
    </source>
</reference>
<keyword evidence="13 16" id="KW-0173">Coenzyme A biosynthesis</keyword>
<evidence type="ECO:0000313" key="17">
    <source>
        <dbReference type="EMBL" id="ROR28574.1"/>
    </source>
</evidence>
<dbReference type="SUPFAM" id="SSF53067">
    <property type="entry name" value="Actin-like ATPase domain"/>
    <property type="match status" value="2"/>
</dbReference>
<gene>
    <name evidence="16" type="primary">coaX</name>
    <name evidence="17" type="ORF">EDD66_104161</name>
</gene>
<protein>
    <recommendedName>
        <fullName evidence="15 16">Type III pantothenate kinase</fullName>
        <ecNumber evidence="6 16">2.7.1.33</ecNumber>
    </recommendedName>
    <alternativeName>
        <fullName evidence="16">PanK-III</fullName>
    </alternativeName>
    <alternativeName>
        <fullName evidence="16">Pantothenic acid kinase</fullName>
    </alternativeName>
</protein>
<feature type="binding site" evidence="16">
    <location>
        <begin position="6"/>
        <end position="13"/>
    </location>
    <ligand>
        <name>ATP</name>
        <dbReference type="ChEBI" id="CHEBI:30616"/>
    </ligand>
</feature>
<evidence type="ECO:0000313" key="18">
    <source>
        <dbReference type="Proteomes" id="UP000273083"/>
    </source>
</evidence>
<dbReference type="GO" id="GO:0046872">
    <property type="term" value="F:metal ion binding"/>
    <property type="evidence" value="ECO:0007669"/>
    <property type="project" value="UniProtKB-KW"/>
</dbReference>
<evidence type="ECO:0000256" key="10">
    <source>
        <dbReference type="ARBA" id="ARBA00022777"/>
    </source>
</evidence>
<comment type="subunit">
    <text evidence="5 16">Homodimer.</text>
</comment>
<evidence type="ECO:0000256" key="7">
    <source>
        <dbReference type="ARBA" id="ARBA00022490"/>
    </source>
</evidence>
<dbReference type="GO" id="GO:0005524">
    <property type="term" value="F:ATP binding"/>
    <property type="evidence" value="ECO:0007669"/>
    <property type="project" value="UniProtKB-UniRule"/>
</dbReference>
<evidence type="ECO:0000256" key="15">
    <source>
        <dbReference type="ARBA" id="ARBA00040883"/>
    </source>
</evidence>
<dbReference type="AlphaFoldDB" id="A0A3N1XPG4"/>
<evidence type="ECO:0000256" key="8">
    <source>
        <dbReference type="ARBA" id="ARBA00022679"/>
    </source>
</evidence>
<accession>A0A3N1XPG4</accession>
<dbReference type="EC" id="2.7.1.33" evidence="6 16"/>
<comment type="caution">
    <text evidence="16">Lacks conserved residue(s) required for the propagation of feature annotation.</text>
</comment>
<comment type="caution">
    <text evidence="17">The sequence shown here is derived from an EMBL/GenBank/DDBJ whole genome shotgun (WGS) entry which is preliminary data.</text>
</comment>
<comment type="similarity">
    <text evidence="14 16">Belongs to the type III pantothenate kinase family.</text>
</comment>
<evidence type="ECO:0000256" key="2">
    <source>
        <dbReference type="ARBA" id="ARBA00001958"/>
    </source>
</evidence>
<dbReference type="PANTHER" id="PTHR34265:SF1">
    <property type="entry name" value="TYPE III PANTOTHENATE KINASE"/>
    <property type="match status" value="1"/>
</dbReference>
<keyword evidence="9 16" id="KW-0547">Nucleotide-binding</keyword>
<keyword evidence="18" id="KW-1185">Reference proteome</keyword>
<keyword evidence="7 16" id="KW-0963">Cytoplasm</keyword>
<keyword evidence="11 16" id="KW-0067">ATP-binding</keyword>
<dbReference type="UniPathway" id="UPA00241">
    <property type="reaction ID" value="UER00352"/>
</dbReference>
<feature type="binding site" evidence="16">
    <location>
        <position position="132"/>
    </location>
    <ligand>
        <name>ATP</name>
        <dbReference type="ChEBI" id="CHEBI:30616"/>
    </ligand>
</feature>
<dbReference type="PANTHER" id="PTHR34265">
    <property type="entry name" value="TYPE III PANTOTHENATE KINASE"/>
    <property type="match status" value="1"/>
</dbReference>
<dbReference type="NCBIfam" id="TIGR00671">
    <property type="entry name" value="baf"/>
    <property type="match status" value="1"/>
</dbReference>
<keyword evidence="16" id="KW-0479">Metal-binding</keyword>
<comment type="subcellular location">
    <subcellularLocation>
        <location evidence="3 16">Cytoplasm</location>
    </subcellularLocation>
</comment>
<keyword evidence="12 16" id="KW-0630">Potassium</keyword>
<sequence length="256" mass="27911">MLLVVDVGNTNITLGLFQEEKLLATYRMTTTMPRTSDEYGIFLRDILLIKNIQIKEIEDVIIASVVPNIMWSLTSGIIKYLEIKPMIVGVGTKTGIKIITGNPKEIGTDRIVDAVGGLELYGGPIIVIDFGTATTYDLILEDGSFAAGITSPGIRISANALWRETAKLPEIEIEKPKSILAKDTITSMQAGLIYGCIGQTEYIINKIKEESGIHNLKVVATGGLGKIISDSTDTIQIYDPHLTLNGLRLIYNRSKG</sequence>
<dbReference type="Gene3D" id="3.30.420.40">
    <property type="match status" value="2"/>
</dbReference>
<dbReference type="InterPro" id="IPR043129">
    <property type="entry name" value="ATPase_NBD"/>
</dbReference>
<dbReference type="OrthoDB" id="9804707at2"/>
<keyword evidence="8 16" id="KW-0808">Transferase</keyword>
<evidence type="ECO:0000256" key="11">
    <source>
        <dbReference type="ARBA" id="ARBA00022840"/>
    </source>
</evidence>
<dbReference type="CDD" id="cd24015">
    <property type="entry name" value="ASKHA_NBD_PanK-III"/>
    <property type="match status" value="1"/>
</dbReference>
<dbReference type="NCBIfam" id="NF009848">
    <property type="entry name" value="PRK13318.1-6"/>
    <property type="match status" value="1"/>
</dbReference>
<name>A0A3N1XPG4_9FIRM</name>
<organism evidence="17 18">
    <name type="scientific">Mobilisporobacter senegalensis</name>
    <dbReference type="NCBI Taxonomy" id="1329262"/>
    <lineage>
        <taxon>Bacteria</taxon>
        <taxon>Bacillati</taxon>
        <taxon>Bacillota</taxon>
        <taxon>Clostridia</taxon>
        <taxon>Lachnospirales</taxon>
        <taxon>Lachnospiraceae</taxon>
        <taxon>Mobilisporobacter</taxon>
    </lineage>
</organism>
<feature type="binding site" evidence="16">
    <location>
        <position position="184"/>
    </location>
    <ligand>
        <name>substrate</name>
    </ligand>
</feature>
<proteinExistence type="inferred from homology"/>
<evidence type="ECO:0000256" key="5">
    <source>
        <dbReference type="ARBA" id="ARBA00011738"/>
    </source>
</evidence>
<evidence type="ECO:0000256" key="1">
    <source>
        <dbReference type="ARBA" id="ARBA00001206"/>
    </source>
</evidence>
<comment type="catalytic activity">
    <reaction evidence="1 16">
        <text>(R)-pantothenate + ATP = (R)-4'-phosphopantothenate + ADP + H(+)</text>
        <dbReference type="Rhea" id="RHEA:16373"/>
        <dbReference type="ChEBI" id="CHEBI:10986"/>
        <dbReference type="ChEBI" id="CHEBI:15378"/>
        <dbReference type="ChEBI" id="CHEBI:29032"/>
        <dbReference type="ChEBI" id="CHEBI:30616"/>
        <dbReference type="ChEBI" id="CHEBI:456216"/>
        <dbReference type="EC" id="2.7.1.33"/>
    </reaction>
</comment>
<dbReference type="Pfam" id="PF03309">
    <property type="entry name" value="Pan_kinase"/>
    <property type="match status" value="1"/>
</dbReference>
<feature type="binding site" evidence="16">
    <location>
        <begin position="107"/>
        <end position="110"/>
    </location>
    <ligand>
        <name>substrate</name>
    </ligand>
</feature>
<dbReference type="HAMAP" id="MF_01274">
    <property type="entry name" value="Pantothen_kinase_3"/>
    <property type="match status" value="1"/>
</dbReference>
<feature type="active site" description="Proton acceptor" evidence="16">
    <location>
        <position position="109"/>
    </location>
</feature>
<evidence type="ECO:0000256" key="6">
    <source>
        <dbReference type="ARBA" id="ARBA00012102"/>
    </source>
</evidence>
<evidence type="ECO:0000256" key="12">
    <source>
        <dbReference type="ARBA" id="ARBA00022958"/>
    </source>
</evidence>
<dbReference type="Proteomes" id="UP000273083">
    <property type="component" value="Unassembled WGS sequence"/>
</dbReference>
<dbReference type="GO" id="GO:0005737">
    <property type="term" value="C:cytoplasm"/>
    <property type="evidence" value="ECO:0007669"/>
    <property type="project" value="UniProtKB-SubCell"/>
</dbReference>
<comment type="pathway">
    <text evidence="4 16">Cofactor biosynthesis; coenzyme A biosynthesis; CoA from (R)-pantothenate: step 1/5.</text>
</comment>
<dbReference type="GO" id="GO:0015937">
    <property type="term" value="P:coenzyme A biosynthetic process"/>
    <property type="evidence" value="ECO:0007669"/>
    <property type="project" value="UniProtKB-UniRule"/>
</dbReference>
<evidence type="ECO:0000256" key="4">
    <source>
        <dbReference type="ARBA" id="ARBA00005225"/>
    </source>
</evidence>
<comment type="function">
    <text evidence="16">Catalyzes the phosphorylation of pantothenate (Pan), the first step in CoA biosynthesis.</text>
</comment>
<evidence type="ECO:0000256" key="16">
    <source>
        <dbReference type="HAMAP-Rule" id="MF_01274"/>
    </source>
</evidence>
<comment type="cofactor">
    <cofactor evidence="2">
        <name>K(+)</name>
        <dbReference type="ChEBI" id="CHEBI:29103"/>
    </cofactor>
</comment>
<dbReference type="GO" id="GO:0004594">
    <property type="term" value="F:pantothenate kinase activity"/>
    <property type="evidence" value="ECO:0007669"/>
    <property type="project" value="UniProtKB-UniRule"/>
</dbReference>
<dbReference type="InterPro" id="IPR004619">
    <property type="entry name" value="Type_III_PanK"/>
</dbReference>
<dbReference type="EMBL" id="RJVG01000004">
    <property type="protein sequence ID" value="ROR28574.1"/>
    <property type="molecule type" value="Genomic_DNA"/>
</dbReference>
<evidence type="ECO:0000256" key="13">
    <source>
        <dbReference type="ARBA" id="ARBA00022993"/>
    </source>
</evidence>
<evidence type="ECO:0000256" key="14">
    <source>
        <dbReference type="ARBA" id="ARBA00038036"/>
    </source>
</evidence>
<dbReference type="RefSeq" id="WP_123609075.1">
    <property type="nucleotide sequence ID" value="NZ_RJVG01000004.1"/>
</dbReference>
<feature type="binding site" evidence="16">
    <location>
        <position position="129"/>
    </location>
    <ligand>
        <name>K(+)</name>
        <dbReference type="ChEBI" id="CHEBI:29103"/>
    </ligand>
</feature>